<reference evidence="3 4" key="2">
    <citation type="journal article" date="2003" name="Nat. Biotechnol.">
        <title>Complete genome sequence and comparative analysis of the industrial microorganism Streptomyces avermitilis.</title>
        <authorList>
            <person name="Ikeda H."/>
            <person name="Ishikawa J."/>
            <person name="Hanamoto A."/>
            <person name="Shinose M."/>
            <person name="Kikuchi H."/>
            <person name="Shiba T."/>
            <person name="Sakaki Y."/>
            <person name="Hattori M."/>
            <person name="Omura S."/>
        </authorList>
    </citation>
    <scope>NUCLEOTIDE SEQUENCE [LARGE SCALE GENOMIC DNA]</scope>
    <source>
        <strain evidence="4">ATCC 31267 / DSM 46492 / JCM 5070 / NBRC 14893 / NCIMB 12804 / NRRL 8165 / MA-4680</strain>
    </source>
</reference>
<gene>
    <name evidence="3" type="ORF">SAVERM_7398</name>
</gene>
<feature type="region of interest" description="Disordered" evidence="1">
    <location>
        <begin position="1"/>
        <end position="44"/>
    </location>
</feature>
<dbReference type="eggNOG" id="COG0296">
    <property type="taxonomic scope" value="Bacteria"/>
</dbReference>
<dbReference type="GO" id="GO:0005975">
    <property type="term" value="P:carbohydrate metabolic process"/>
    <property type="evidence" value="ECO:0007669"/>
    <property type="project" value="UniProtKB-ARBA"/>
</dbReference>
<dbReference type="InterPro" id="IPR054169">
    <property type="entry name" value="GlgB_N"/>
</dbReference>
<feature type="compositionally biased region" description="Basic and acidic residues" evidence="1">
    <location>
        <begin position="26"/>
        <end position="40"/>
    </location>
</feature>
<feature type="domain" description="1,4-alpha-glucan branching enzyme GlgB N-terminal" evidence="2">
    <location>
        <begin position="27"/>
        <end position="109"/>
    </location>
</feature>
<reference evidence="3 4" key="1">
    <citation type="journal article" date="2001" name="Proc. Natl. Acad. Sci. U.S.A.">
        <title>Genome sequence of an industrial microorganism Streptomyces avermitilis: deducing the ability of producing secondary metabolites.</title>
        <authorList>
            <person name="Omura S."/>
            <person name="Ikeda H."/>
            <person name="Ishikawa J."/>
            <person name="Hanamoto A."/>
            <person name="Takahashi C."/>
            <person name="Shinose M."/>
            <person name="Takahashi Y."/>
            <person name="Horikawa H."/>
            <person name="Nakazawa H."/>
            <person name="Osonoe T."/>
            <person name="Kikuchi H."/>
            <person name="Shiba T."/>
            <person name="Sakaki Y."/>
            <person name="Hattori M."/>
        </authorList>
    </citation>
    <scope>NUCLEOTIDE SEQUENCE [LARGE SCALE GENOMIC DNA]</scope>
    <source>
        <strain evidence="4">ATCC 31267 / DSM 46492 / JCM 5070 / NBRC 14893 / NCIMB 12804 / NRRL 8165 / MA-4680</strain>
    </source>
</reference>
<dbReference type="InterPro" id="IPR013783">
    <property type="entry name" value="Ig-like_fold"/>
</dbReference>
<dbReference type="Proteomes" id="UP000000428">
    <property type="component" value="Chromosome"/>
</dbReference>
<accession>Q825Q9</accession>
<evidence type="ECO:0000313" key="3">
    <source>
        <dbReference type="EMBL" id="BAC75109.1"/>
    </source>
</evidence>
<evidence type="ECO:0000313" key="4">
    <source>
        <dbReference type="Proteomes" id="UP000000428"/>
    </source>
</evidence>
<dbReference type="AlphaFoldDB" id="Q825Q9"/>
<reference evidence="3 4" key="3">
    <citation type="journal article" date="2014" name="J. Ind. Microbiol. Biotechnol.">
        <title>Genome mining of the Streptomyces avermitilis genome and development of genome-minimized hosts for heterologous expression of biosynthetic gene clusters.</title>
        <authorList>
            <person name="Ikeda H."/>
            <person name="Shin-ya K."/>
            <person name="Omura S."/>
        </authorList>
    </citation>
    <scope>NUCLEOTIDE SEQUENCE [LARGE SCALE GENOMIC DNA]</scope>
    <source>
        <strain evidence="4">ATCC 31267 / DSM 46492 / JCM 5070 / NBRC 14893 / NCIMB 12804 / NRRL 8165 / MA-4680</strain>
    </source>
</reference>
<proteinExistence type="predicted"/>
<evidence type="ECO:0000256" key="1">
    <source>
        <dbReference type="SAM" id="MobiDB-lite"/>
    </source>
</evidence>
<keyword evidence="4" id="KW-1185">Reference proteome</keyword>
<dbReference type="KEGG" id="sma:SAVERM_7398"/>
<name>Q825Q9_STRAW</name>
<dbReference type="EMBL" id="BA000030">
    <property type="protein sequence ID" value="BAC75109.1"/>
    <property type="molecule type" value="Genomic_DNA"/>
</dbReference>
<sequence>MNAHAVPPISTPAPPSGARPAPVAPGDRDRLLSGTHHDPHSVLGAHPVPGGVAFRVLRPYALSVTVVTDDLRTELHDDGAGFFTGLLPLRAVPDYRLHVAYEGTVHETETPTASCPRSASWTCTSSTRAGTRSCGRRSAPG</sequence>
<dbReference type="Gene3D" id="2.60.40.10">
    <property type="entry name" value="Immunoglobulins"/>
    <property type="match status" value="1"/>
</dbReference>
<evidence type="ECO:0000259" key="2">
    <source>
        <dbReference type="Pfam" id="PF22019"/>
    </source>
</evidence>
<dbReference type="HOGENOM" id="CLU_1824172_0_0_11"/>
<dbReference type="SUPFAM" id="SSF81296">
    <property type="entry name" value="E set domains"/>
    <property type="match status" value="1"/>
</dbReference>
<dbReference type="InterPro" id="IPR014756">
    <property type="entry name" value="Ig_E-set"/>
</dbReference>
<organism evidence="3 4">
    <name type="scientific">Streptomyces avermitilis (strain ATCC 31267 / DSM 46492 / JCM 5070 / NBRC 14893 / NCIMB 12804 / NRRL 8165 / MA-4680)</name>
    <dbReference type="NCBI Taxonomy" id="227882"/>
    <lineage>
        <taxon>Bacteria</taxon>
        <taxon>Bacillati</taxon>
        <taxon>Actinomycetota</taxon>
        <taxon>Actinomycetes</taxon>
        <taxon>Kitasatosporales</taxon>
        <taxon>Streptomycetaceae</taxon>
        <taxon>Streptomyces</taxon>
    </lineage>
</organism>
<dbReference type="Pfam" id="PF22019">
    <property type="entry name" value="GlgB_N"/>
    <property type="match status" value="1"/>
</dbReference>
<protein>
    <submittedName>
        <fullName evidence="3">Glycogen branching enzyme</fullName>
    </submittedName>
</protein>